<gene>
    <name evidence="1" type="ORF">VNI00_011473</name>
</gene>
<proteinExistence type="predicted"/>
<evidence type="ECO:0000313" key="2">
    <source>
        <dbReference type="Proteomes" id="UP001383192"/>
    </source>
</evidence>
<dbReference type="AlphaFoldDB" id="A0AAW0CB22"/>
<sequence>MEHLLFRGGVTIWMNTKKGVFCKGPQIYPQSQVPEKLDSELRFLEVPSTLDMLEETTSARFFCRLKAPRNRTRLDSIILQGAIRFKVDIAINKLFVDPARMATVDHERYSDCFEWPWHNRMCHSPDEVASLRLDTVYSRTSGAIAVWPEEDPRLCNWYTITDSLTENTMMPNGLTRFKLNLNNTINLGGDFVIWNIKRYDECSLLHAWLLQFPRISTAVDARIDDSFVIIDSLICLAGNLESWCPALYDGSAPSIFLFLAPAPKTVADHTLLKVESLSFWSYDETGQSRMLENEREHWGLPVLSFSVKKIRALSWPDHVYKSLYTWQKARGFDPSTAGWAREMGYPELKIVKEKSRFEEVDWDIVEKPGRFCVISVPKWNPDISIASQRKMRFAVGTGRSLEKESNDFGIPNEGPSTRVDISALMASLAL</sequence>
<organism evidence="1 2">
    <name type="scientific">Paramarasmius palmivorus</name>
    <dbReference type="NCBI Taxonomy" id="297713"/>
    <lineage>
        <taxon>Eukaryota</taxon>
        <taxon>Fungi</taxon>
        <taxon>Dikarya</taxon>
        <taxon>Basidiomycota</taxon>
        <taxon>Agaricomycotina</taxon>
        <taxon>Agaricomycetes</taxon>
        <taxon>Agaricomycetidae</taxon>
        <taxon>Agaricales</taxon>
        <taxon>Marasmiineae</taxon>
        <taxon>Marasmiaceae</taxon>
        <taxon>Paramarasmius</taxon>
    </lineage>
</organism>
<name>A0AAW0CB22_9AGAR</name>
<keyword evidence="2" id="KW-1185">Reference proteome</keyword>
<evidence type="ECO:0000313" key="1">
    <source>
        <dbReference type="EMBL" id="KAK7036540.1"/>
    </source>
</evidence>
<dbReference type="Proteomes" id="UP001383192">
    <property type="component" value="Unassembled WGS sequence"/>
</dbReference>
<dbReference type="EMBL" id="JAYKXP010000050">
    <property type="protein sequence ID" value="KAK7036540.1"/>
    <property type="molecule type" value="Genomic_DNA"/>
</dbReference>
<comment type="caution">
    <text evidence="1">The sequence shown here is derived from an EMBL/GenBank/DDBJ whole genome shotgun (WGS) entry which is preliminary data.</text>
</comment>
<accession>A0AAW0CB22</accession>
<reference evidence="1 2" key="1">
    <citation type="submission" date="2024-01" db="EMBL/GenBank/DDBJ databases">
        <title>A draft genome for a cacao thread blight-causing isolate of Paramarasmius palmivorus.</title>
        <authorList>
            <person name="Baruah I.K."/>
            <person name="Bukari Y."/>
            <person name="Amoako-Attah I."/>
            <person name="Meinhardt L.W."/>
            <person name="Bailey B.A."/>
            <person name="Cohen S.P."/>
        </authorList>
    </citation>
    <scope>NUCLEOTIDE SEQUENCE [LARGE SCALE GENOMIC DNA]</scope>
    <source>
        <strain evidence="1 2">GH-12</strain>
    </source>
</reference>
<protein>
    <submittedName>
        <fullName evidence="1">Uncharacterized protein</fullName>
    </submittedName>
</protein>